<dbReference type="InParanoid" id="B8C4I7"/>
<dbReference type="eggNOG" id="ENOG502T6A4">
    <property type="taxonomic scope" value="Eukaryota"/>
</dbReference>
<dbReference type="EMBL" id="CM000643">
    <property type="protein sequence ID" value="EED91333.1"/>
    <property type="molecule type" value="Genomic_DNA"/>
</dbReference>
<accession>B8C4I7</accession>
<keyword evidence="3" id="KW-1185">Reference proteome</keyword>
<dbReference type="OMA" id="WSVCPRD"/>
<dbReference type="KEGG" id="tps:THAPSDRAFT_23284"/>
<feature type="compositionally biased region" description="Basic and acidic residues" evidence="1">
    <location>
        <begin position="21"/>
        <end position="33"/>
    </location>
</feature>
<feature type="compositionally biased region" description="Basic and acidic residues" evidence="1">
    <location>
        <begin position="246"/>
        <end position="261"/>
    </location>
</feature>
<evidence type="ECO:0000313" key="2">
    <source>
        <dbReference type="EMBL" id="EED91333.1"/>
    </source>
</evidence>
<feature type="compositionally biased region" description="Low complexity" evidence="1">
    <location>
        <begin position="36"/>
        <end position="54"/>
    </location>
</feature>
<dbReference type="HOGENOM" id="CLU_317979_0_0_1"/>
<dbReference type="Proteomes" id="UP000001449">
    <property type="component" value="Chromosome 6"/>
</dbReference>
<dbReference type="GeneID" id="7444595"/>
<feature type="region of interest" description="Disordered" evidence="1">
    <location>
        <begin position="834"/>
        <end position="867"/>
    </location>
</feature>
<dbReference type="PaxDb" id="35128-Thaps23284"/>
<evidence type="ECO:0000313" key="3">
    <source>
        <dbReference type="Proteomes" id="UP000001449"/>
    </source>
</evidence>
<dbReference type="AlphaFoldDB" id="B8C4I7"/>
<reference evidence="2 3" key="2">
    <citation type="journal article" date="2008" name="Nature">
        <title>The Phaeodactylum genome reveals the evolutionary history of diatom genomes.</title>
        <authorList>
            <person name="Bowler C."/>
            <person name="Allen A.E."/>
            <person name="Badger J.H."/>
            <person name="Grimwood J."/>
            <person name="Jabbari K."/>
            <person name="Kuo A."/>
            <person name="Maheswari U."/>
            <person name="Martens C."/>
            <person name="Maumus F."/>
            <person name="Otillar R.P."/>
            <person name="Rayko E."/>
            <person name="Salamov A."/>
            <person name="Vandepoele K."/>
            <person name="Beszteri B."/>
            <person name="Gruber A."/>
            <person name="Heijde M."/>
            <person name="Katinka M."/>
            <person name="Mock T."/>
            <person name="Valentin K."/>
            <person name="Verret F."/>
            <person name="Berges J.A."/>
            <person name="Brownlee C."/>
            <person name="Cadoret J.P."/>
            <person name="Chiovitti A."/>
            <person name="Choi C.J."/>
            <person name="Coesel S."/>
            <person name="De Martino A."/>
            <person name="Detter J.C."/>
            <person name="Durkin C."/>
            <person name="Falciatore A."/>
            <person name="Fournet J."/>
            <person name="Haruta M."/>
            <person name="Huysman M.J."/>
            <person name="Jenkins B.D."/>
            <person name="Jiroutova K."/>
            <person name="Jorgensen R.E."/>
            <person name="Joubert Y."/>
            <person name="Kaplan A."/>
            <person name="Kroger N."/>
            <person name="Kroth P.G."/>
            <person name="La Roche J."/>
            <person name="Lindquist E."/>
            <person name="Lommer M."/>
            <person name="Martin-Jezequel V."/>
            <person name="Lopez P.J."/>
            <person name="Lucas S."/>
            <person name="Mangogna M."/>
            <person name="McGinnis K."/>
            <person name="Medlin L.K."/>
            <person name="Montsant A."/>
            <person name="Oudot-Le Secq M.P."/>
            <person name="Napoli C."/>
            <person name="Obornik M."/>
            <person name="Parker M.S."/>
            <person name="Petit J.L."/>
            <person name="Porcel B.M."/>
            <person name="Poulsen N."/>
            <person name="Robison M."/>
            <person name="Rychlewski L."/>
            <person name="Rynearson T.A."/>
            <person name="Schmutz J."/>
            <person name="Shapiro H."/>
            <person name="Siaut M."/>
            <person name="Stanley M."/>
            <person name="Sussman M.R."/>
            <person name="Taylor A.R."/>
            <person name="Vardi A."/>
            <person name="von Dassow P."/>
            <person name="Vyverman W."/>
            <person name="Willis A."/>
            <person name="Wyrwicz L.S."/>
            <person name="Rokhsar D.S."/>
            <person name="Weissenbach J."/>
            <person name="Armbrust E.V."/>
            <person name="Green B.R."/>
            <person name="Van de Peer Y."/>
            <person name="Grigoriev I.V."/>
        </authorList>
    </citation>
    <scope>NUCLEOTIDE SEQUENCE [LARGE SCALE GENOMIC DNA]</scope>
    <source>
        <strain evidence="2 3">CCMP1335</strain>
    </source>
</reference>
<organism evidence="2 3">
    <name type="scientific">Thalassiosira pseudonana</name>
    <name type="common">Marine diatom</name>
    <name type="synonym">Cyclotella nana</name>
    <dbReference type="NCBI Taxonomy" id="35128"/>
    <lineage>
        <taxon>Eukaryota</taxon>
        <taxon>Sar</taxon>
        <taxon>Stramenopiles</taxon>
        <taxon>Ochrophyta</taxon>
        <taxon>Bacillariophyta</taxon>
        <taxon>Coscinodiscophyceae</taxon>
        <taxon>Thalassiosirophycidae</taxon>
        <taxon>Thalassiosirales</taxon>
        <taxon>Thalassiosiraceae</taxon>
        <taxon>Thalassiosira</taxon>
    </lineage>
</organism>
<gene>
    <name evidence="2" type="ORF">THAPSDRAFT_23284</name>
</gene>
<dbReference type="RefSeq" id="XP_002291226.1">
    <property type="nucleotide sequence ID" value="XM_002291190.1"/>
</dbReference>
<proteinExistence type="predicted"/>
<reference evidence="2 3" key="1">
    <citation type="journal article" date="2004" name="Science">
        <title>The genome of the diatom Thalassiosira pseudonana: ecology, evolution, and metabolism.</title>
        <authorList>
            <person name="Armbrust E.V."/>
            <person name="Berges J.A."/>
            <person name="Bowler C."/>
            <person name="Green B.R."/>
            <person name="Martinez D."/>
            <person name="Putnam N.H."/>
            <person name="Zhou S."/>
            <person name="Allen A.E."/>
            <person name="Apt K.E."/>
            <person name="Bechner M."/>
            <person name="Brzezinski M.A."/>
            <person name="Chaal B.K."/>
            <person name="Chiovitti A."/>
            <person name="Davis A.K."/>
            <person name="Demarest M.S."/>
            <person name="Detter J.C."/>
            <person name="Glavina T."/>
            <person name="Goodstein D."/>
            <person name="Hadi M.Z."/>
            <person name="Hellsten U."/>
            <person name="Hildebrand M."/>
            <person name="Jenkins B.D."/>
            <person name="Jurka J."/>
            <person name="Kapitonov V.V."/>
            <person name="Kroger N."/>
            <person name="Lau W.W."/>
            <person name="Lane T.W."/>
            <person name="Larimer F.W."/>
            <person name="Lippmeier J.C."/>
            <person name="Lucas S."/>
            <person name="Medina M."/>
            <person name="Montsant A."/>
            <person name="Obornik M."/>
            <person name="Parker M.S."/>
            <person name="Palenik B."/>
            <person name="Pazour G.J."/>
            <person name="Richardson P.M."/>
            <person name="Rynearson T.A."/>
            <person name="Saito M.A."/>
            <person name="Schwartz D.C."/>
            <person name="Thamatrakoln K."/>
            <person name="Valentin K."/>
            <person name="Vardi A."/>
            <person name="Wilkerson F.P."/>
            <person name="Rokhsar D.S."/>
        </authorList>
    </citation>
    <scope>NUCLEOTIDE SEQUENCE [LARGE SCALE GENOMIC DNA]</scope>
    <source>
        <strain evidence="2 3">CCMP1335</strain>
    </source>
</reference>
<name>B8C4I7_THAPS</name>
<protein>
    <submittedName>
        <fullName evidence="2">Uncharacterized protein</fullName>
    </submittedName>
</protein>
<evidence type="ECO:0000256" key="1">
    <source>
        <dbReference type="SAM" id="MobiDB-lite"/>
    </source>
</evidence>
<feature type="region of interest" description="Disordered" evidence="1">
    <location>
        <begin position="237"/>
        <end position="261"/>
    </location>
</feature>
<feature type="region of interest" description="Disordered" evidence="1">
    <location>
        <begin position="21"/>
        <end position="58"/>
    </location>
</feature>
<sequence length="916" mass="99889">MDDERFRRLFSKTMAEALRLKEEEEAEERRRLQADGAIRSRVSSGGGAATSSSSMDDKQWERIQSAYVELCHDNPIVSGGDGDCRYLARALIPKLESVNSTPQHSIRNSGTAKENTTQLALSSRLVDGVLQATSRVGSKMAVSTSSTNYDTLNNEPEPMFGSSSSTSQGYAELAFAIFVEGPYRCIQQSENLSVASSFLGSFQPPNVAHSTSNNQLSAEEKSRLVDEATSSIVNGLEQISMEEEKEEAKNDAKGDDDKGEAVDNSMEEVFAEESDPDDFEYESSYNPPPSSDVKAIFGKQTANNNINNLDYYEDDSQEYGFSPMLLSTPNDTNQTWHGARRGIHYLLSNVSYGKMILGSLSSRSWSDYGMSDTLADLTFMLLLHHAKQDGEDSVKERESLLKLDTDGVDGEGDTLDIGTLWDRPLFLLRDRALDANKSHDALPAYLQLLQAFLSHSEEDVMSILSSASSSQCASANGPPPITAVGLSALATVCSSKEMTCEFSAKMCGPSIWSVCPRDEVKNTVLSSLDALARIVECVRPRTSLFGGKEKAAAYESEERPWIRTIVCILPMLEYLTNLRSRFDFQPVFEGGGSRNSGLTDSDAKAIQDSGLFRELLAIYTTVGKLVKGTDDHQNADSSTPTAEMVMHTQLLSTIYALSIQSTQMLGMYAVRVPDLAKHIQSSGFMEKDIVDGILWASLSSSLLESKSDAPKPRLKLRTTTKATVEMVSLAERSSMGFDTMCSAAKDALDTMKQYVTASDDQTGGVDEKKIENCKTALGDIVRFSNCLSNCPNATKTWLDSLSNKQDAPQKASSNVAELRSTIATLPSFSDDTIVARTGHKTDDDEKSNTAVEDDEGDVSKSNRKSQSLRQKKKEFGTIIASVRSSVKVIALALESQKGPGLSLKGAIPYNISSKTD</sequence>